<gene>
    <name evidence="3" type="ORF">IPP15_05825</name>
</gene>
<evidence type="ECO:0000259" key="2">
    <source>
        <dbReference type="Pfam" id="PF19313"/>
    </source>
</evidence>
<feature type="chain" id="PRO_5039600610" evidence="1">
    <location>
        <begin position="24"/>
        <end position="897"/>
    </location>
</feature>
<dbReference type="Pfam" id="PF19313">
    <property type="entry name" value="DUF5916"/>
    <property type="match status" value="1"/>
</dbReference>
<feature type="domain" description="DUF5916" evidence="2">
    <location>
        <begin position="250"/>
        <end position="893"/>
    </location>
</feature>
<reference evidence="3 4" key="1">
    <citation type="submission" date="2020-10" db="EMBL/GenBank/DDBJ databases">
        <title>Connecting structure to function with the recovery of over 1000 high-quality activated sludge metagenome-assembled genomes encoding full-length rRNA genes using long-read sequencing.</title>
        <authorList>
            <person name="Singleton C.M."/>
            <person name="Petriglieri F."/>
            <person name="Kristensen J.M."/>
            <person name="Kirkegaard R.H."/>
            <person name="Michaelsen T.Y."/>
            <person name="Andersen M.H."/>
            <person name="Karst S.M."/>
            <person name="Dueholm M.S."/>
            <person name="Nielsen P.H."/>
            <person name="Albertsen M."/>
        </authorList>
    </citation>
    <scope>NUCLEOTIDE SEQUENCE [LARGE SCALE GENOMIC DNA]</scope>
    <source>
        <strain evidence="3">Ribe_18-Q3-R11-54_MAXAC.273</strain>
    </source>
</reference>
<dbReference type="EMBL" id="JADKGY010000001">
    <property type="protein sequence ID" value="MBK9981933.1"/>
    <property type="molecule type" value="Genomic_DNA"/>
</dbReference>
<accession>A0A9D7SRV0</accession>
<dbReference type="InterPro" id="IPR045670">
    <property type="entry name" value="DUF5916"/>
</dbReference>
<dbReference type="SUPFAM" id="SSF49344">
    <property type="entry name" value="CBD9-like"/>
    <property type="match status" value="1"/>
</dbReference>
<name>A0A9D7SRV0_9BACT</name>
<dbReference type="Proteomes" id="UP000808337">
    <property type="component" value="Unassembled WGS sequence"/>
</dbReference>
<proteinExistence type="predicted"/>
<comment type="caution">
    <text evidence="3">The sequence shown here is derived from an EMBL/GenBank/DDBJ whole genome shotgun (WGS) entry which is preliminary data.</text>
</comment>
<dbReference type="AlphaFoldDB" id="A0A9D7SRV0"/>
<protein>
    <submittedName>
        <fullName evidence="3">Carbohydrate binding family 9 domain-containing protein</fullName>
    </submittedName>
</protein>
<keyword evidence="1" id="KW-0732">Signal</keyword>
<feature type="signal peptide" evidence="1">
    <location>
        <begin position="1"/>
        <end position="23"/>
    </location>
</feature>
<sequence>MKYTITNLFFYLLLMSTSQTLFAQDAFANENITSAGIERRQYQTTSIGDEDISLDGIPNEIAWQKVDWASSFVQHEPDNGGKPAQQTSFKILQNNKYLYLAYRAFDTSPDSIVERLSRRDEFPGDWIEINIDSYHDLRTAFSFTFSVSGVKGDEFVTDDGGNWDDNWNPIWEGISHIDSLGWTAELRIPFSQFRYGNQTDPVWGFQVMRRVFRKEERSTWQPVPRNANGWVSQFGELHGLTNLPKNKQIELAPYILAQTEHFEKEPGNPFLDGSKNKLAVGLDGKLGITRDMILDFTINPDFGQVEADPGSIRLDGYEVFFNEQRPFFVENNNLFNYQVAGSAAGGEYDQDLLFYSRRIGGEPHGYPSLNAGEFADVPGNTSILGATKFSGKTKNGLSIGILESITDPIKATIANGESRRKEIVEPLSNYFVGRFVKDFDHGNTILGAILTSVNRKPGVAELNRSAYSGGIDFQRSWKNKWYQLKFDAIMSHVEGSKESILATQTGFVHLLQRSDAGHLGVDPSLTSLTGTGGTLKIGKYGGAGNKDGGVVHFETGVTWRSPHLELNDAGFLGAADQINHFAWASYALEQPFSIFRNARLNYNHWGRWDFGGRFIYLQFNTNAHFWFKNNWMIGGGFDINPLEISNNALRGATALRKPPGYGYNVNIQSDSRKKVTMNFNIFNGGGYHKEVTFFSVSGGVEYQPIDALSFSIAPGYGHFMRKQDQFVANVNIGNQVRSIVSNVNQQDFSISTRINCYFTPHLSLQYYGQPFIFRALYKNFGYVTKPLDIKYDDRFHTFSPQEITLSNGTAQVDENNDGQIDYTFSTPDFNYIQFRSNLVVRWEYVAGSELFLVWSQGIEPDAFGDLNTPIVHSLFENVFDSHPHNIFLLKFSYRFLN</sequence>
<dbReference type="CDD" id="cd09618">
    <property type="entry name" value="CBM9_like_2"/>
    <property type="match status" value="1"/>
</dbReference>
<evidence type="ECO:0000313" key="3">
    <source>
        <dbReference type="EMBL" id="MBK9981933.1"/>
    </source>
</evidence>
<dbReference type="Gene3D" id="2.60.40.1190">
    <property type="match status" value="1"/>
</dbReference>
<evidence type="ECO:0000313" key="4">
    <source>
        <dbReference type="Proteomes" id="UP000808337"/>
    </source>
</evidence>
<organism evidence="3 4">
    <name type="scientific">Candidatus Opimibacter skivensis</name>
    <dbReference type="NCBI Taxonomy" id="2982028"/>
    <lineage>
        <taxon>Bacteria</taxon>
        <taxon>Pseudomonadati</taxon>
        <taxon>Bacteroidota</taxon>
        <taxon>Saprospiria</taxon>
        <taxon>Saprospirales</taxon>
        <taxon>Saprospiraceae</taxon>
        <taxon>Candidatus Opimibacter</taxon>
    </lineage>
</organism>
<evidence type="ECO:0000256" key="1">
    <source>
        <dbReference type="SAM" id="SignalP"/>
    </source>
</evidence>